<reference evidence="2" key="1">
    <citation type="submission" date="2022-09" db="EMBL/GenBank/DDBJ databases">
        <title>Fusarium specimens isolated from Avocado Roots.</title>
        <authorList>
            <person name="Stajich J."/>
            <person name="Roper C."/>
            <person name="Heimlech-Rivalta G."/>
        </authorList>
    </citation>
    <scope>NUCLEOTIDE SEQUENCE</scope>
    <source>
        <strain evidence="2">A02</strain>
    </source>
</reference>
<organism evidence="2 3">
    <name type="scientific">Fusarium falciforme</name>
    <dbReference type="NCBI Taxonomy" id="195108"/>
    <lineage>
        <taxon>Eukaryota</taxon>
        <taxon>Fungi</taxon>
        <taxon>Dikarya</taxon>
        <taxon>Ascomycota</taxon>
        <taxon>Pezizomycotina</taxon>
        <taxon>Sordariomycetes</taxon>
        <taxon>Hypocreomycetidae</taxon>
        <taxon>Hypocreales</taxon>
        <taxon>Nectriaceae</taxon>
        <taxon>Fusarium</taxon>
        <taxon>Fusarium solani species complex</taxon>
    </lineage>
</organism>
<proteinExistence type="predicted"/>
<accession>A0A9W8R5X2</accession>
<dbReference type="EMBL" id="JAOQAV010000016">
    <property type="protein sequence ID" value="KAJ4187918.1"/>
    <property type="molecule type" value="Genomic_DNA"/>
</dbReference>
<evidence type="ECO:0000313" key="2">
    <source>
        <dbReference type="EMBL" id="KAJ4187918.1"/>
    </source>
</evidence>
<dbReference type="Proteomes" id="UP001152087">
    <property type="component" value="Unassembled WGS sequence"/>
</dbReference>
<gene>
    <name evidence="2" type="ORF">NW755_006715</name>
</gene>
<name>A0A9W8R5X2_9HYPO</name>
<evidence type="ECO:0000256" key="1">
    <source>
        <dbReference type="SAM" id="MobiDB-lite"/>
    </source>
</evidence>
<evidence type="ECO:0000313" key="3">
    <source>
        <dbReference type="Proteomes" id="UP001152087"/>
    </source>
</evidence>
<dbReference type="AlphaFoldDB" id="A0A9W8R5X2"/>
<keyword evidence="3" id="KW-1185">Reference proteome</keyword>
<sequence>MTSTLANKKKEQLSVPAGKLNSHLPITPMKRKKGHAEQLNPARARGATAFLNVHLDAGTYDVSFLWRDGNFSTINQQYVDLDEGLTMKMAIRRAILNYDQCETARIEQFNKAVVISFSKTGTQAVPSVDDAHRVNGRIKVVELASGHLLQISADLGEIGRDCARLRVGQLPVDCNGESNGIHTRLEDIYVFIYLNGV</sequence>
<comment type="caution">
    <text evidence="2">The sequence shown here is derived from an EMBL/GenBank/DDBJ whole genome shotgun (WGS) entry which is preliminary data.</text>
</comment>
<dbReference type="OrthoDB" id="5091123at2759"/>
<feature type="region of interest" description="Disordered" evidence="1">
    <location>
        <begin position="1"/>
        <end position="26"/>
    </location>
</feature>
<protein>
    <submittedName>
        <fullName evidence="2">Uncharacterized protein</fullName>
    </submittedName>
</protein>